<dbReference type="Proteomes" id="UP001595867">
    <property type="component" value="Unassembled WGS sequence"/>
</dbReference>
<comment type="caution">
    <text evidence="3">The sequence shown here is derived from an EMBL/GenBank/DDBJ whole genome shotgun (WGS) entry which is preliminary data.</text>
</comment>
<name>A0ABV8J5J1_9ACTN</name>
<protein>
    <submittedName>
        <fullName evidence="3">STAS domain-containing protein</fullName>
    </submittedName>
</protein>
<dbReference type="Gene3D" id="3.30.750.24">
    <property type="entry name" value="STAS domain"/>
    <property type="match status" value="1"/>
</dbReference>
<gene>
    <name evidence="3" type="ORF">ACFO0C_43725</name>
</gene>
<evidence type="ECO:0000313" key="3">
    <source>
        <dbReference type="EMBL" id="MFC4071887.1"/>
    </source>
</evidence>
<dbReference type="RefSeq" id="WP_378072762.1">
    <property type="nucleotide sequence ID" value="NZ_JBHSBL010000029.1"/>
</dbReference>
<dbReference type="InterPro" id="IPR036513">
    <property type="entry name" value="STAS_dom_sf"/>
</dbReference>
<keyword evidence="4" id="KW-1185">Reference proteome</keyword>
<organism evidence="3 4">
    <name type="scientific">Actinoplanes subglobosus</name>
    <dbReference type="NCBI Taxonomy" id="1547892"/>
    <lineage>
        <taxon>Bacteria</taxon>
        <taxon>Bacillati</taxon>
        <taxon>Actinomycetota</taxon>
        <taxon>Actinomycetes</taxon>
        <taxon>Micromonosporales</taxon>
        <taxon>Micromonosporaceae</taxon>
        <taxon>Actinoplanes</taxon>
    </lineage>
</organism>
<feature type="region of interest" description="Disordered" evidence="1">
    <location>
        <begin position="106"/>
        <end position="127"/>
    </location>
</feature>
<dbReference type="PROSITE" id="PS50801">
    <property type="entry name" value="STAS"/>
    <property type="match status" value="1"/>
</dbReference>
<dbReference type="Pfam" id="PF01740">
    <property type="entry name" value="STAS"/>
    <property type="match status" value="1"/>
</dbReference>
<evidence type="ECO:0000259" key="2">
    <source>
        <dbReference type="PROSITE" id="PS50801"/>
    </source>
</evidence>
<evidence type="ECO:0000256" key="1">
    <source>
        <dbReference type="SAM" id="MobiDB-lite"/>
    </source>
</evidence>
<proteinExistence type="predicted"/>
<feature type="domain" description="STAS" evidence="2">
    <location>
        <begin position="13"/>
        <end position="66"/>
    </location>
</feature>
<reference evidence="4" key="1">
    <citation type="journal article" date="2019" name="Int. J. Syst. Evol. Microbiol.">
        <title>The Global Catalogue of Microorganisms (GCM) 10K type strain sequencing project: providing services to taxonomists for standard genome sequencing and annotation.</title>
        <authorList>
            <consortium name="The Broad Institute Genomics Platform"/>
            <consortium name="The Broad Institute Genome Sequencing Center for Infectious Disease"/>
            <person name="Wu L."/>
            <person name="Ma J."/>
        </authorList>
    </citation>
    <scope>NUCLEOTIDE SEQUENCE [LARGE SCALE GENOMIC DNA]</scope>
    <source>
        <strain evidence="4">TBRC 5832</strain>
    </source>
</reference>
<evidence type="ECO:0000313" key="4">
    <source>
        <dbReference type="Proteomes" id="UP001595867"/>
    </source>
</evidence>
<sequence>MSGAAVDVATGPDGTMIIQPHGVLDAGDAVDMQRTIAHAVRHTRPLRLVVDLHDLQDLDAINLGTLAAACELGDDHQVAVFLDHPSAVIADRNTSPAFPAIACAATHTPPDRHRSRPPPFSRPGTRW</sequence>
<dbReference type="SUPFAM" id="SSF52091">
    <property type="entry name" value="SpoIIaa-like"/>
    <property type="match status" value="1"/>
</dbReference>
<accession>A0ABV8J5J1</accession>
<dbReference type="EMBL" id="JBHSBL010000029">
    <property type="protein sequence ID" value="MFC4071887.1"/>
    <property type="molecule type" value="Genomic_DNA"/>
</dbReference>
<dbReference type="InterPro" id="IPR002645">
    <property type="entry name" value="STAS_dom"/>
</dbReference>